<feature type="domain" description="DUF8185" evidence="2">
    <location>
        <begin position="127"/>
        <end position="228"/>
    </location>
</feature>
<dbReference type="Pfam" id="PF26572">
    <property type="entry name" value="DUF8185"/>
    <property type="match status" value="1"/>
</dbReference>
<dbReference type="InterPro" id="IPR058323">
    <property type="entry name" value="DUF8010"/>
</dbReference>
<name>A0A175RSS2_9MICO</name>
<evidence type="ECO:0000259" key="1">
    <source>
        <dbReference type="Pfam" id="PF26035"/>
    </source>
</evidence>
<sequence>MGTTFTLPDVASLGDLRTYLGRAARVEDGSVRLIADSGVLAVYTAILYPLGLLDELPTVLGLRTFSLAEPATIDAVVPLASLQERLRLLAEAQDAEHAEGADPTRATPIEVELPLEVNTVTWAAISPPRGGWVPLPDVSSELLKRAAKAGIAEVAEAVPSNAGDAIVRRVRSEVWGRPIPMIEHLPAGAGFAGESLGFLGHDPVRVFETGPWSRLTTSRGHVLVKRRAWSLSS</sequence>
<dbReference type="STRING" id="33881.NS184_08715"/>
<dbReference type="AlphaFoldDB" id="A0A175RSS2"/>
<organism evidence="3 4">
    <name type="scientific">Curtobacterium luteum</name>
    <dbReference type="NCBI Taxonomy" id="33881"/>
    <lineage>
        <taxon>Bacteria</taxon>
        <taxon>Bacillati</taxon>
        <taxon>Actinomycetota</taxon>
        <taxon>Actinomycetes</taxon>
        <taxon>Micrococcales</taxon>
        <taxon>Microbacteriaceae</taxon>
        <taxon>Curtobacterium</taxon>
    </lineage>
</organism>
<evidence type="ECO:0000313" key="4">
    <source>
        <dbReference type="Proteomes" id="UP000078252"/>
    </source>
</evidence>
<reference evidence="3 4" key="1">
    <citation type="journal article" date="2016" name="Front. Microbiol.">
        <title>Genomic Resource of Rice Seed Associated Bacteria.</title>
        <authorList>
            <person name="Midha S."/>
            <person name="Bansal K."/>
            <person name="Sharma S."/>
            <person name="Kumar N."/>
            <person name="Patil P.P."/>
            <person name="Chaudhry V."/>
            <person name="Patil P.B."/>
        </authorList>
    </citation>
    <scope>NUCLEOTIDE SEQUENCE [LARGE SCALE GENOMIC DNA]</scope>
    <source>
        <strain evidence="3 4">NS184</strain>
    </source>
</reference>
<dbReference type="RefSeq" id="WP_058725726.1">
    <property type="nucleotide sequence ID" value="NZ_LDQC01000045.1"/>
</dbReference>
<gene>
    <name evidence="3" type="ORF">NS184_08715</name>
</gene>
<feature type="domain" description="DUF8010" evidence="1">
    <location>
        <begin position="4"/>
        <end position="89"/>
    </location>
</feature>
<dbReference type="OrthoDB" id="4801220at2"/>
<dbReference type="PATRIC" id="fig|33881.3.peg.2073"/>
<dbReference type="Proteomes" id="UP000078252">
    <property type="component" value="Unassembled WGS sequence"/>
</dbReference>
<proteinExistence type="predicted"/>
<comment type="caution">
    <text evidence="3">The sequence shown here is derived from an EMBL/GenBank/DDBJ whole genome shotgun (WGS) entry which is preliminary data.</text>
</comment>
<evidence type="ECO:0000313" key="3">
    <source>
        <dbReference type="EMBL" id="KTR06855.1"/>
    </source>
</evidence>
<accession>A0A175RSS2</accession>
<evidence type="ECO:0000259" key="2">
    <source>
        <dbReference type="Pfam" id="PF26572"/>
    </source>
</evidence>
<dbReference type="Pfam" id="PF26035">
    <property type="entry name" value="DUF8010"/>
    <property type="match status" value="1"/>
</dbReference>
<dbReference type="EMBL" id="LDQC01000045">
    <property type="protein sequence ID" value="KTR06855.1"/>
    <property type="molecule type" value="Genomic_DNA"/>
</dbReference>
<protein>
    <submittedName>
        <fullName evidence="3">Uncharacterized protein</fullName>
    </submittedName>
</protein>
<dbReference type="InterPro" id="IPR058498">
    <property type="entry name" value="DUF8185"/>
</dbReference>